<dbReference type="RefSeq" id="WP_168908112.1">
    <property type="nucleotide sequence ID" value="NZ_CP051428.1"/>
</dbReference>
<dbReference type="Proteomes" id="UP000502136">
    <property type="component" value="Chromosome"/>
</dbReference>
<evidence type="ECO:0000313" key="3">
    <source>
        <dbReference type="EMBL" id="QJC52556.1"/>
    </source>
</evidence>
<gene>
    <name evidence="3" type="ORF">HGI30_13935</name>
</gene>
<keyword evidence="2" id="KW-0472">Membrane</keyword>
<evidence type="ECO:0000256" key="1">
    <source>
        <dbReference type="SAM" id="MobiDB-lite"/>
    </source>
</evidence>
<feature type="region of interest" description="Disordered" evidence="1">
    <location>
        <begin position="39"/>
        <end position="194"/>
    </location>
</feature>
<evidence type="ECO:0000256" key="2">
    <source>
        <dbReference type="SAM" id="Phobius"/>
    </source>
</evidence>
<keyword evidence="2" id="KW-0812">Transmembrane</keyword>
<dbReference type="KEGG" id="palr:HGI30_13935"/>
<dbReference type="AlphaFoldDB" id="A0A6H2GZF3"/>
<evidence type="ECO:0000313" key="4">
    <source>
        <dbReference type="Proteomes" id="UP000502136"/>
    </source>
</evidence>
<keyword evidence="4" id="KW-1185">Reference proteome</keyword>
<keyword evidence="2" id="KW-1133">Transmembrane helix</keyword>
<feature type="transmembrane region" description="Helical" evidence="2">
    <location>
        <begin position="7"/>
        <end position="30"/>
    </location>
</feature>
<organism evidence="3 4">
    <name type="scientific">Paenibacillus albicereus</name>
    <dbReference type="NCBI Taxonomy" id="2726185"/>
    <lineage>
        <taxon>Bacteria</taxon>
        <taxon>Bacillati</taxon>
        <taxon>Bacillota</taxon>
        <taxon>Bacilli</taxon>
        <taxon>Bacillales</taxon>
        <taxon>Paenibacillaceae</taxon>
        <taxon>Paenibacillus</taxon>
    </lineage>
</organism>
<reference evidence="3 4" key="1">
    <citation type="submission" date="2020-04" db="EMBL/GenBank/DDBJ databases">
        <title>Novel Paenibacillus strain UniB2 isolated from commercial digestive syrup.</title>
        <authorList>
            <person name="Thorat V."/>
            <person name="Kirdat K."/>
            <person name="Tiwarekar B."/>
            <person name="Yadav A."/>
        </authorList>
    </citation>
    <scope>NUCLEOTIDE SEQUENCE [LARGE SCALE GENOMIC DNA]</scope>
    <source>
        <strain evidence="3 4">UniB2</strain>
    </source>
</reference>
<name>A0A6H2GZF3_9BACL</name>
<protein>
    <submittedName>
        <fullName evidence="3">Uncharacterized protein</fullName>
    </submittedName>
</protein>
<dbReference type="EMBL" id="CP051428">
    <property type="protein sequence ID" value="QJC52556.1"/>
    <property type="molecule type" value="Genomic_DNA"/>
</dbReference>
<feature type="compositionally biased region" description="Low complexity" evidence="1">
    <location>
        <begin position="162"/>
        <end position="186"/>
    </location>
</feature>
<proteinExistence type="predicted"/>
<accession>A0A6H2GZF3</accession>
<sequence length="215" mass="23221">MPNPIQLLINFLLDNIFFVFLIVGAIWSVLGKLFKSATQQQPGRPASRPPGRMPDFGGGGLDRRPSPPVPSPLQKPEAESAPSRTEAVRPPAVRQDQAGPRGRTAQPGRIRTIEPEPEGTSGGEGQSLEWQEEAARSPFGRYETTQAPDRTDDSSPNEFWERSASAAIAESRPSAPSASRLQPPRAGSVSGDDLRQAVLWAEILGPPRSRRSGGR</sequence>